<keyword evidence="8" id="KW-1185">Reference proteome</keyword>
<evidence type="ECO:0000313" key="8">
    <source>
        <dbReference type="Proteomes" id="UP000682877"/>
    </source>
</evidence>
<dbReference type="GO" id="GO:0051539">
    <property type="term" value="F:4 iron, 4 sulfur cluster binding"/>
    <property type="evidence" value="ECO:0007669"/>
    <property type="project" value="UniProtKB-KW"/>
</dbReference>
<dbReference type="InterPro" id="IPR007197">
    <property type="entry name" value="rSAM"/>
</dbReference>
<evidence type="ECO:0000259" key="6">
    <source>
        <dbReference type="PROSITE" id="PS51918"/>
    </source>
</evidence>
<dbReference type="GO" id="GO:0004076">
    <property type="term" value="F:biotin synthase activity"/>
    <property type="evidence" value="ECO:0007669"/>
    <property type="project" value="InterPro"/>
</dbReference>
<keyword evidence="2" id="KW-0949">S-adenosyl-L-methionine</keyword>
<evidence type="ECO:0000256" key="5">
    <source>
        <dbReference type="ARBA" id="ARBA00023014"/>
    </source>
</evidence>
<feature type="domain" description="Radical SAM core" evidence="6">
    <location>
        <begin position="1"/>
        <end position="134"/>
    </location>
</feature>
<dbReference type="SUPFAM" id="SSF102114">
    <property type="entry name" value="Radical SAM enzymes"/>
    <property type="match status" value="1"/>
</dbReference>
<evidence type="ECO:0000256" key="3">
    <source>
        <dbReference type="ARBA" id="ARBA00022723"/>
    </source>
</evidence>
<dbReference type="GO" id="GO:0009102">
    <property type="term" value="P:biotin biosynthetic process"/>
    <property type="evidence" value="ECO:0007669"/>
    <property type="project" value="InterPro"/>
</dbReference>
<keyword evidence="3" id="KW-0479">Metal-binding</keyword>
<dbReference type="Proteomes" id="UP000682877">
    <property type="component" value="Chromosome 6"/>
</dbReference>
<reference evidence="7" key="1">
    <citation type="submission" date="2021-01" db="EMBL/GenBank/DDBJ databases">
        <authorList>
            <person name="Bezrukov I."/>
        </authorList>
    </citation>
    <scope>NUCLEOTIDE SEQUENCE</scope>
</reference>
<organism evidence="7 8">
    <name type="scientific">Arabidopsis arenosa</name>
    <name type="common">Sand rock-cress</name>
    <name type="synonym">Cardaminopsis arenosa</name>
    <dbReference type="NCBI Taxonomy" id="38785"/>
    <lineage>
        <taxon>Eukaryota</taxon>
        <taxon>Viridiplantae</taxon>
        <taxon>Streptophyta</taxon>
        <taxon>Embryophyta</taxon>
        <taxon>Tracheophyta</taxon>
        <taxon>Spermatophyta</taxon>
        <taxon>Magnoliopsida</taxon>
        <taxon>eudicotyledons</taxon>
        <taxon>Gunneridae</taxon>
        <taxon>Pentapetalae</taxon>
        <taxon>rosids</taxon>
        <taxon>malvids</taxon>
        <taxon>Brassicales</taxon>
        <taxon>Brassicaceae</taxon>
        <taxon>Camelineae</taxon>
        <taxon>Arabidopsis</taxon>
    </lineage>
</organism>
<accession>A0A8S2AY04</accession>
<dbReference type="InterPro" id="IPR013785">
    <property type="entry name" value="Aldolase_TIM"/>
</dbReference>
<dbReference type="PANTHER" id="PTHR22976">
    <property type="entry name" value="BIOTIN SYNTHASE"/>
    <property type="match status" value="1"/>
</dbReference>
<evidence type="ECO:0000256" key="4">
    <source>
        <dbReference type="ARBA" id="ARBA00023004"/>
    </source>
</evidence>
<dbReference type="PROSITE" id="PS51918">
    <property type="entry name" value="RADICAL_SAM"/>
    <property type="match status" value="1"/>
</dbReference>
<proteinExistence type="predicted"/>
<gene>
    <name evidence="7" type="ORF">AARE701A_LOCUS17038</name>
</gene>
<keyword evidence="5" id="KW-0411">Iron-sulfur</keyword>
<dbReference type="PANTHER" id="PTHR22976:SF2">
    <property type="entry name" value="BIOTIN SYNTHASE, MITOCHONDRIAL"/>
    <property type="match status" value="1"/>
</dbReference>
<dbReference type="InterPro" id="IPR058240">
    <property type="entry name" value="rSAM_sf"/>
</dbReference>
<dbReference type="Pfam" id="PF04055">
    <property type="entry name" value="Radical_SAM"/>
    <property type="match status" value="1"/>
</dbReference>
<evidence type="ECO:0000256" key="2">
    <source>
        <dbReference type="ARBA" id="ARBA00022691"/>
    </source>
</evidence>
<evidence type="ECO:0000256" key="1">
    <source>
        <dbReference type="ARBA" id="ARBA00022485"/>
    </source>
</evidence>
<dbReference type="CDD" id="cd01335">
    <property type="entry name" value="Radical_SAM"/>
    <property type="match status" value="1"/>
</dbReference>
<dbReference type="GO" id="GO:0051537">
    <property type="term" value="F:2 iron, 2 sulfur cluster binding"/>
    <property type="evidence" value="ECO:0007669"/>
    <property type="project" value="TreeGrafter"/>
</dbReference>
<dbReference type="AlphaFoldDB" id="A0A8S2AY04"/>
<evidence type="ECO:0000313" key="7">
    <source>
        <dbReference type="EMBL" id="CAE6140481.1"/>
    </source>
</evidence>
<keyword evidence="1" id="KW-0004">4Fe-4S</keyword>
<protein>
    <recommendedName>
        <fullName evidence="6">Radical SAM core domain-containing protein</fullName>
    </recommendedName>
</protein>
<dbReference type="GO" id="GO:0005739">
    <property type="term" value="C:mitochondrion"/>
    <property type="evidence" value="ECO:0007669"/>
    <property type="project" value="TreeGrafter"/>
</dbReference>
<dbReference type="Gene3D" id="3.20.20.70">
    <property type="entry name" value="Aldolase class I"/>
    <property type="match status" value="1"/>
</dbReference>
<dbReference type="GO" id="GO:0046872">
    <property type="term" value="F:metal ion binding"/>
    <property type="evidence" value="ECO:0007669"/>
    <property type="project" value="UniProtKB-KW"/>
</dbReference>
<keyword evidence="4" id="KW-0408">Iron</keyword>
<name>A0A8S2AY04_ARAAE</name>
<sequence>MGMEVCCTLGMIEKQQALELKKAGLTAYNHTLDTSREYYPNVITTRSYDERLETLEHVREAGINVCSGGIIGLGEAEEDRVGLLQTLATLPSHPESVPINALLAVKGTPLEDQKPVEIYCMSCDVKYCVSLSIC</sequence>
<dbReference type="EMBL" id="LR999456">
    <property type="protein sequence ID" value="CAE6140481.1"/>
    <property type="molecule type" value="Genomic_DNA"/>
</dbReference>
<dbReference type="InterPro" id="IPR002684">
    <property type="entry name" value="Biotin_synth/BioAB"/>
</dbReference>